<sequence length="1469" mass="150693">MIQTDWRKIMNSKFIYWCAFITLVFLCLPVTTLAADNPVGVAYRGHIQDVGDYPADGSWVDSPAIIGTEGQSKRIEGFEIKLTGEIPAGMEMRYNVHVQNKGWLYDENDSANWPKDGDYAGTRGESLRIEAVKIVLTDSDGKPVPGYSVQYRGHVQNVGDLPADESQWIKDGDQLGTVGSSLRLEALLVKVTKNQTDLTAYQALLTAIGKSAETDYTAASWGTLQKALTDNAVTADNSQLEVNKATTAIQKAVDGLAKKAAAVVYDTAGTYGPETGTEVIDGDVIVKADGITLRNLHINGDLTIGADQVAEKTEESAADTINADQITQETTGSITTELENLYIEYFTRLSAGTGVGISGSPSQAFSFSLPGGTQFTATTPGGGTGTGAPMQITAGSSGGSPGGVSIGGAIGSLSLQTPGTQLSLAPGCQVQLLSLQSGALNCGILTPPTAVIQSAVVQAPGAIFSGPGAIQHADIRANGAIFATRPGAFTVAPGVTAQPSMPAPPNSGGDGGGGGYTPTQSQPVISPSGAVAFPTTVTISSQGADAIYYTTDGSNPTTAGAQNTTKVVGGSAEISVTSNITLKVVATRSGYYDSAIASATFTQAASADLTGIALSTTTDNFTFTPATYNYPSVTVPYDTQSINITPSGSGSITVDGKTTANGMPSEPIVVSFKVEKIIEVVTKEQGKAPKTYTIKVTPGVGSFTPSQNPVTFSPTDGAMTFPATVALSSIEAEAIYYTTDGSDPSTVAGATNTIVKTGTTATITIDQAMTVKAIATRAGYLNSGVTSATYTLPASADLTGIGLNVPAENFVFSATTYNYPNVTVANDVEGITVTPSGSGVIKVADTTVASGASLTIPVSYKTETTITIVNQEQGKTAKTYTIKVTPSSGVVIPKVTTQNTTFTATTTSLDLNTSGIFGIKPGTSGVLSNVVFASNNTSMIASGYTGDGKIPILKDGTVTLTFATASVILGESTYNNISLNNVVIVVRSSANLAKVNSGTGTVDDYAKAGITGVVAGNLSGINHAVAAARTAASGVDLDQTAIQNLVAGYLDGANNFTLALEKNYSKMQNDAFNLSITNAKDSYGNLLSGVKDIAITLTSNQSDLNCGTKVTFANGTATVPLSLSQIGAHTLTVAINGGSASPILPVTVYSKLSFSSANTVSGYAAANGPVVVIPPDNQGTPVTAIGDGVFAKTDIELWDVNVTSITAVTIPASVTAIGASAFKNCKNLTTVTFTGTSALQTIGANAFNSCWTLTPFEIPASVTTIGDGAFNVCSAFSTVTFAADSQLSTIGEGAFQGCKMTTIHIPEKLETIGINAFDGCSTLTNVTFAENSNLLTIGKSAFFNCSLTTIQIPAKVTTIGTNAFHNNALTGTLTIPNSVTSIGADAFSINNLTELLIQGDGNLVIMEGAFNPSSEEKNNPISKITIPAGVTIDSTANTMGKNDGGLITAYTAGGAGTYTYNPNTSIWSK</sequence>
<evidence type="ECO:0000313" key="4">
    <source>
        <dbReference type="EMBL" id="MBC3887851.1"/>
    </source>
</evidence>
<evidence type="ECO:0000256" key="1">
    <source>
        <dbReference type="SAM" id="MobiDB-lite"/>
    </source>
</evidence>
<name>A0A923HT48_9FIRM</name>
<dbReference type="PANTHER" id="PTHR45661:SF3">
    <property type="entry name" value="IG-LIKE DOMAIN-CONTAINING PROTEIN"/>
    <property type="match status" value="1"/>
</dbReference>
<dbReference type="Pfam" id="PF12733">
    <property type="entry name" value="Cadherin-like"/>
    <property type="match status" value="1"/>
</dbReference>
<dbReference type="PANTHER" id="PTHR45661">
    <property type="entry name" value="SURFACE ANTIGEN"/>
    <property type="match status" value="1"/>
</dbReference>
<reference evidence="4" key="1">
    <citation type="submission" date="2019-10" db="EMBL/GenBank/DDBJ databases">
        <authorList>
            <person name="Ross D.E."/>
            <person name="Gulliver D."/>
        </authorList>
    </citation>
    <scope>NUCLEOTIDE SEQUENCE</scope>
    <source>
        <strain evidence="4">DER-2019</strain>
    </source>
</reference>
<dbReference type="InterPro" id="IPR026906">
    <property type="entry name" value="LRR_5"/>
</dbReference>
<dbReference type="SMART" id="SM00728">
    <property type="entry name" value="ChW"/>
    <property type="match status" value="3"/>
</dbReference>
<evidence type="ECO:0000259" key="2">
    <source>
        <dbReference type="Pfam" id="PF12733"/>
    </source>
</evidence>
<dbReference type="SUPFAM" id="SSF52058">
    <property type="entry name" value="L domain-like"/>
    <property type="match status" value="1"/>
</dbReference>
<dbReference type="Gene3D" id="1.20.1270.90">
    <property type="entry name" value="AF1782-like"/>
    <property type="match status" value="1"/>
</dbReference>
<dbReference type="Pfam" id="PF07538">
    <property type="entry name" value="ChW"/>
    <property type="match status" value="3"/>
</dbReference>
<dbReference type="EMBL" id="WJBD01000005">
    <property type="protein sequence ID" value="MBC3887851.1"/>
    <property type="molecule type" value="Genomic_DNA"/>
</dbReference>
<dbReference type="Gene3D" id="3.80.10.10">
    <property type="entry name" value="Ribonuclease Inhibitor"/>
    <property type="match status" value="3"/>
</dbReference>
<dbReference type="Pfam" id="PF13290">
    <property type="entry name" value="CHB_HEX_C_1"/>
    <property type="match status" value="1"/>
</dbReference>
<comment type="caution">
    <text evidence="4">The sequence shown here is derived from an EMBL/GenBank/DDBJ whole genome shotgun (WGS) entry which is preliminary data.</text>
</comment>
<feature type="region of interest" description="Disordered" evidence="1">
    <location>
        <begin position="495"/>
        <end position="519"/>
    </location>
</feature>
<dbReference type="Proteomes" id="UP000616595">
    <property type="component" value="Unassembled WGS sequence"/>
</dbReference>
<feature type="domain" description="Cadherin-like beta-sandwich-like" evidence="2">
    <location>
        <begin position="615"/>
        <end position="697"/>
    </location>
</feature>
<dbReference type="OrthoDB" id="1195357at2"/>
<proteinExistence type="predicted"/>
<dbReference type="InterPro" id="IPR025883">
    <property type="entry name" value="Cadherin-like_domain"/>
</dbReference>
<dbReference type="Pfam" id="PF13287">
    <property type="entry name" value="Fn3_assoc"/>
    <property type="match status" value="1"/>
</dbReference>
<dbReference type="InterPro" id="IPR006637">
    <property type="entry name" value="ChW"/>
</dbReference>
<dbReference type="InterPro" id="IPR026876">
    <property type="entry name" value="Fn3_assoc_repeat"/>
</dbReference>
<dbReference type="Gene3D" id="2.60.40.10">
    <property type="entry name" value="Immunoglobulins"/>
    <property type="match status" value="1"/>
</dbReference>
<dbReference type="InterPro" id="IPR053139">
    <property type="entry name" value="Surface_bspA-like"/>
</dbReference>
<reference evidence="4" key="2">
    <citation type="submission" date="2020-10" db="EMBL/GenBank/DDBJ databases">
        <title>Comparative genomics of the Acetobacterium genus.</title>
        <authorList>
            <person name="Marshall C."/>
            <person name="May H."/>
            <person name="Norman S."/>
        </authorList>
    </citation>
    <scope>NUCLEOTIDE SEQUENCE</scope>
    <source>
        <strain evidence="4">DER-2019</strain>
    </source>
</reference>
<accession>A0A923HT48</accession>
<dbReference type="Pfam" id="PF13306">
    <property type="entry name" value="LRR_5"/>
    <property type="match status" value="1"/>
</dbReference>
<dbReference type="InterPro" id="IPR032675">
    <property type="entry name" value="LRR_dom_sf"/>
</dbReference>
<dbReference type="InterPro" id="IPR059177">
    <property type="entry name" value="GH29D-like_dom"/>
</dbReference>
<feature type="domain" description="GH29D-like beta-sandwich" evidence="3">
    <location>
        <begin position="527"/>
        <end position="597"/>
    </location>
</feature>
<keyword evidence="5" id="KW-1185">Reference proteome</keyword>
<evidence type="ECO:0000259" key="3">
    <source>
        <dbReference type="Pfam" id="PF13290"/>
    </source>
</evidence>
<dbReference type="InterPro" id="IPR008964">
    <property type="entry name" value="Invasin/intimin_cell_adhesion"/>
</dbReference>
<evidence type="ECO:0000313" key="5">
    <source>
        <dbReference type="Proteomes" id="UP000616595"/>
    </source>
</evidence>
<protein>
    <submittedName>
        <fullName evidence="4">Leucine-rich repeat protein</fullName>
    </submittedName>
</protein>
<gene>
    <name evidence="4" type="ORF">GH810_05960</name>
</gene>
<dbReference type="InterPro" id="IPR013783">
    <property type="entry name" value="Ig-like_fold"/>
</dbReference>
<organism evidence="4 5">
    <name type="scientific">Acetobacterium paludosum</name>
    <dbReference type="NCBI Taxonomy" id="52693"/>
    <lineage>
        <taxon>Bacteria</taxon>
        <taxon>Bacillati</taxon>
        <taxon>Bacillota</taxon>
        <taxon>Clostridia</taxon>
        <taxon>Eubacteriales</taxon>
        <taxon>Eubacteriaceae</taxon>
        <taxon>Acetobacterium</taxon>
    </lineage>
</organism>
<dbReference type="SUPFAM" id="SSF49373">
    <property type="entry name" value="Invasin/intimin cell-adhesion fragments"/>
    <property type="match status" value="1"/>
</dbReference>